<organism evidence="1 2">
    <name type="scientific">Favolaschia claudopus</name>
    <dbReference type="NCBI Taxonomy" id="2862362"/>
    <lineage>
        <taxon>Eukaryota</taxon>
        <taxon>Fungi</taxon>
        <taxon>Dikarya</taxon>
        <taxon>Basidiomycota</taxon>
        <taxon>Agaricomycotina</taxon>
        <taxon>Agaricomycetes</taxon>
        <taxon>Agaricomycetidae</taxon>
        <taxon>Agaricales</taxon>
        <taxon>Marasmiineae</taxon>
        <taxon>Mycenaceae</taxon>
        <taxon>Favolaschia</taxon>
    </lineage>
</organism>
<proteinExistence type="predicted"/>
<evidence type="ECO:0000313" key="1">
    <source>
        <dbReference type="EMBL" id="KAK7048097.1"/>
    </source>
</evidence>
<sequence>MDVEGTSCQKSIPEYLTASSEVRLAYVLNNIVQGQHKSKFLKTTYFLGSNFICFHIKHIASWSLPFKFTTPEPKSNAEREKYLRAAPSSATQPPTMMWSQVFSFCILVLFPLRRRSGFIQGANKILSFRRMCMTGRKRNPKPTIASVTRKAVEVHNTNDMPGMLVGRRWSADFCVGSARQGGGIASAMPISADQKDTAVLWNRIRTVSVRYTAGLNRNRTSIFKMRYGTVS</sequence>
<protein>
    <submittedName>
        <fullName evidence="1">Uncharacterized protein</fullName>
    </submittedName>
</protein>
<name>A0AAW0D9Q9_9AGAR</name>
<dbReference type="EMBL" id="JAWWNJ010000009">
    <property type="protein sequence ID" value="KAK7048097.1"/>
    <property type="molecule type" value="Genomic_DNA"/>
</dbReference>
<gene>
    <name evidence="1" type="ORF">R3P38DRAFT_2764141</name>
</gene>
<evidence type="ECO:0000313" key="2">
    <source>
        <dbReference type="Proteomes" id="UP001362999"/>
    </source>
</evidence>
<keyword evidence="2" id="KW-1185">Reference proteome</keyword>
<comment type="caution">
    <text evidence="1">The sequence shown here is derived from an EMBL/GenBank/DDBJ whole genome shotgun (WGS) entry which is preliminary data.</text>
</comment>
<dbReference type="AlphaFoldDB" id="A0AAW0D9Q9"/>
<reference evidence="1 2" key="1">
    <citation type="journal article" date="2024" name="J Genomics">
        <title>Draft genome sequencing and assembly of Favolaschia claudopus CIRM-BRFM 2984 isolated from oak limbs.</title>
        <authorList>
            <person name="Navarro D."/>
            <person name="Drula E."/>
            <person name="Chaduli D."/>
            <person name="Cazenave R."/>
            <person name="Ahrendt S."/>
            <person name="Wang J."/>
            <person name="Lipzen A."/>
            <person name="Daum C."/>
            <person name="Barry K."/>
            <person name="Grigoriev I.V."/>
            <person name="Favel A."/>
            <person name="Rosso M.N."/>
            <person name="Martin F."/>
        </authorList>
    </citation>
    <scope>NUCLEOTIDE SEQUENCE [LARGE SCALE GENOMIC DNA]</scope>
    <source>
        <strain evidence="1 2">CIRM-BRFM 2984</strain>
    </source>
</reference>
<dbReference type="Proteomes" id="UP001362999">
    <property type="component" value="Unassembled WGS sequence"/>
</dbReference>
<accession>A0AAW0D9Q9</accession>